<dbReference type="Proteomes" id="UP000288216">
    <property type="component" value="Unassembled WGS sequence"/>
</dbReference>
<proteinExistence type="predicted"/>
<comment type="caution">
    <text evidence="1">The sequence shown here is derived from an EMBL/GenBank/DDBJ whole genome shotgun (WGS) entry which is preliminary data.</text>
</comment>
<dbReference type="AlphaFoldDB" id="A0A401P8Z8"/>
<organism evidence="1 2">
    <name type="scientific">Scyliorhinus torazame</name>
    <name type="common">Cloudy catshark</name>
    <name type="synonym">Catulus torazame</name>
    <dbReference type="NCBI Taxonomy" id="75743"/>
    <lineage>
        <taxon>Eukaryota</taxon>
        <taxon>Metazoa</taxon>
        <taxon>Chordata</taxon>
        <taxon>Craniata</taxon>
        <taxon>Vertebrata</taxon>
        <taxon>Chondrichthyes</taxon>
        <taxon>Elasmobranchii</taxon>
        <taxon>Galeomorphii</taxon>
        <taxon>Galeoidea</taxon>
        <taxon>Carcharhiniformes</taxon>
        <taxon>Scyliorhinidae</taxon>
        <taxon>Scyliorhinus</taxon>
    </lineage>
</organism>
<reference evidence="1 2" key="1">
    <citation type="journal article" date="2018" name="Nat. Ecol. Evol.">
        <title>Shark genomes provide insights into elasmobranch evolution and the origin of vertebrates.</title>
        <authorList>
            <person name="Hara Y"/>
            <person name="Yamaguchi K"/>
            <person name="Onimaru K"/>
            <person name="Kadota M"/>
            <person name="Koyanagi M"/>
            <person name="Keeley SD"/>
            <person name="Tatsumi K"/>
            <person name="Tanaka K"/>
            <person name="Motone F"/>
            <person name="Kageyama Y"/>
            <person name="Nozu R"/>
            <person name="Adachi N"/>
            <person name="Nishimura O"/>
            <person name="Nakagawa R"/>
            <person name="Tanegashima C"/>
            <person name="Kiyatake I"/>
            <person name="Matsumoto R"/>
            <person name="Murakumo K"/>
            <person name="Nishida K"/>
            <person name="Terakita A"/>
            <person name="Kuratani S"/>
            <person name="Sato K"/>
            <person name="Hyodo S Kuraku.S."/>
        </authorList>
    </citation>
    <scope>NUCLEOTIDE SEQUENCE [LARGE SCALE GENOMIC DNA]</scope>
</reference>
<evidence type="ECO:0000313" key="2">
    <source>
        <dbReference type="Proteomes" id="UP000288216"/>
    </source>
</evidence>
<dbReference type="EMBL" id="BFAA01006021">
    <property type="protein sequence ID" value="GCB69625.1"/>
    <property type="molecule type" value="Genomic_DNA"/>
</dbReference>
<sequence>MHQTDLPGVGGDTLGVVRFCFLYAYSSFNYVVGGCTFDYVLTSILESFLKVFAQETEHPSDHHNREKAH</sequence>
<protein>
    <submittedName>
        <fullName evidence="1">Uncharacterized protein</fullName>
    </submittedName>
</protein>
<accession>A0A401P8Z8</accession>
<evidence type="ECO:0000313" key="1">
    <source>
        <dbReference type="EMBL" id="GCB69625.1"/>
    </source>
</evidence>
<gene>
    <name evidence="1" type="ORF">scyTo_0012459</name>
</gene>
<name>A0A401P8Z8_SCYTO</name>
<keyword evidence="2" id="KW-1185">Reference proteome</keyword>